<dbReference type="PROSITE" id="PS50089">
    <property type="entry name" value="ZF_RING_2"/>
    <property type="match status" value="1"/>
</dbReference>
<keyword evidence="2" id="KW-1015">Disulfide bond</keyword>
<reference evidence="7 8" key="1">
    <citation type="submission" date="2016-11" db="EMBL/GenBank/DDBJ databases">
        <title>The macronuclear genome of Stentor coeruleus: a giant cell with tiny introns.</title>
        <authorList>
            <person name="Slabodnick M."/>
            <person name="Ruby J.G."/>
            <person name="Reiff S.B."/>
            <person name="Swart E.C."/>
            <person name="Gosai S."/>
            <person name="Prabakaran S."/>
            <person name="Witkowska E."/>
            <person name="Larue G.E."/>
            <person name="Fisher S."/>
            <person name="Freeman R.M."/>
            <person name="Gunawardena J."/>
            <person name="Chu W."/>
            <person name="Stover N.A."/>
            <person name="Gregory B.D."/>
            <person name="Nowacki M."/>
            <person name="Derisi J."/>
            <person name="Roy S.W."/>
            <person name="Marshall W.F."/>
            <person name="Sood P."/>
        </authorList>
    </citation>
    <scope>NUCLEOTIDE SEQUENCE [LARGE SCALE GENOMIC DNA]</scope>
    <source>
        <strain evidence="7">WM001</strain>
    </source>
</reference>
<accession>A0A1R2BVA5</accession>
<dbReference type="InterPro" id="IPR013083">
    <property type="entry name" value="Znf_RING/FYVE/PHD"/>
</dbReference>
<evidence type="ECO:0000256" key="2">
    <source>
        <dbReference type="ARBA" id="ARBA00023157"/>
    </source>
</evidence>
<keyword evidence="1" id="KW-0677">Repeat</keyword>
<dbReference type="InterPro" id="IPR000800">
    <property type="entry name" value="Notch_dom"/>
</dbReference>
<evidence type="ECO:0000256" key="3">
    <source>
        <dbReference type="ARBA" id="ARBA00023180"/>
    </source>
</evidence>
<dbReference type="Pfam" id="PF13639">
    <property type="entry name" value="zf-RING_2"/>
    <property type="match status" value="1"/>
</dbReference>
<evidence type="ECO:0000313" key="7">
    <source>
        <dbReference type="EMBL" id="OMJ80621.1"/>
    </source>
</evidence>
<gene>
    <name evidence="7" type="ORF">SteCoe_19107</name>
</gene>
<keyword evidence="4" id="KW-0479">Metal-binding</keyword>
<dbReference type="EMBL" id="MPUH01000416">
    <property type="protein sequence ID" value="OMJ80621.1"/>
    <property type="molecule type" value="Genomic_DNA"/>
</dbReference>
<dbReference type="Proteomes" id="UP000187209">
    <property type="component" value="Unassembled WGS sequence"/>
</dbReference>
<sequence length="227" mass="26362">MSDIMCNSQCLWAMVNNTICDLQCYTNDCKFDGDDCNSYCYPGCTNEMRYNFLCDIECNNEECQYDNFMCSCTSGCHSSLLYNDKCDDACNVESCNYDNDQCKEESSSFISMLTIIGFVVIAVSFCLIFFVMIWYYKRRRNENSYRIASVEESGRLKLMEINERIPETVCPVNLINETCVICLEEFKEEKMIRKLKCEHNFHSECIVQWLLDGHSSTCPLCNTSPFK</sequence>
<protein>
    <recommendedName>
        <fullName evidence="6">RING-type domain-containing protein</fullName>
    </recommendedName>
</protein>
<keyword evidence="5" id="KW-0472">Membrane</keyword>
<dbReference type="GO" id="GO:0008270">
    <property type="term" value="F:zinc ion binding"/>
    <property type="evidence" value="ECO:0007669"/>
    <property type="project" value="UniProtKB-KW"/>
</dbReference>
<organism evidence="7 8">
    <name type="scientific">Stentor coeruleus</name>
    <dbReference type="NCBI Taxonomy" id="5963"/>
    <lineage>
        <taxon>Eukaryota</taxon>
        <taxon>Sar</taxon>
        <taxon>Alveolata</taxon>
        <taxon>Ciliophora</taxon>
        <taxon>Postciliodesmatophora</taxon>
        <taxon>Heterotrichea</taxon>
        <taxon>Heterotrichida</taxon>
        <taxon>Stentoridae</taxon>
        <taxon>Stentor</taxon>
    </lineage>
</organism>
<feature type="transmembrane region" description="Helical" evidence="5">
    <location>
        <begin position="109"/>
        <end position="136"/>
    </location>
</feature>
<dbReference type="Pfam" id="PF00066">
    <property type="entry name" value="Notch"/>
    <property type="match status" value="1"/>
</dbReference>
<dbReference type="GO" id="GO:0016567">
    <property type="term" value="P:protein ubiquitination"/>
    <property type="evidence" value="ECO:0007669"/>
    <property type="project" value="UniProtKB-UniPathway"/>
</dbReference>
<dbReference type="PANTHER" id="PTHR45676:SF41">
    <property type="entry name" value="RING-H2 FINGER PROTEIN ATL66"/>
    <property type="match status" value="1"/>
</dbReference>
<keyword evidence="5" id="KW-1133">Transmembrane helix</keyword>
<comment type="caution">
    <text evidence="7">The sequence shown here is derived from an EMBL/GenBank/DDBJ whole genome shotgun (WGS) entry which is preliminary data.</text>
</comment>
<evidence type="ECO:0000256" key="5">
    <source>
        <dbReference type="SAM" id="Phobius"/>
    </source>
</evidence>
<dbReference type="OrthoDB" id="287874at2759"/>
<evidence type="ECO:0000256" key="4">
    <source>
        <dbReference type="PROSITE-ProRule" id="PRU00175"/>
    </source>
</evidence>
<dbReference type="AlphaFoldDB" id="A0A1R2BVA5"/>
<dbReference type="SMART" id="SM00184">
    <property type="entry name" value="RING"/>
    <property type="match status" value="1"/>
</dbReference>
<dbReference type="UniPathway" id="UPA00143"/>
<keyword evidence="4" id="KW-0863">Zinc-finger</keyword>
<dbReference type="PANTHER" id="PTHR45676">
    <property type="entry name" value="RING-H2 FINGER PROTEIN ATL51-RELATED"/>
    <property type="match status" value="1"/>
</dbReference>
<dbReference type="Gene3D" id="3.30.40.10">
    <property type="entry name" value="Zinc/RING finger domain, C3HC4 (zinc finger)"/>
    <property type="match status" value="1"/>
</dbReference>
<evidence type="ECO:0000256" key="1">
    <source>
        <dbReference type="ARBA" id="ARBA00022737"/>
    </source>
</evidence>
<keyword evidence="8" id="KW-1185">Reference proteome</keyword>
<dbReference type="SUPFAM" id="SSF57850">
    <property type="entry name" value="RING/U-box"/>
    <property type="match status" value="1"/>
</dbReference>
<dbReference type="Gene3D" id="3.30.300.320">
    <property type="match status" value="1"/>
</dbReference>
<keyword evidence="4" id="KW-0862">Zinc</keyword>
<keyword evidence="3" id="KW-0325">Glycoprotein</keyword>
<dbReference type="InterPro" id="IPR001841">
    <property type="entry name" value="Znf_RING"/>
</dbReference>
<proteinExistence type="predicted"/>
<evidence type="ECO:0000259" key="6">
    <source>
        <dbReference type="PROSITE" id="PS50089"/>
    </source>
</evidence>
<feature type="domain" description="RING-type" evidence="6">
    <location>
        <begin position="179"/>
        <end position="222"/>
    </location>
</feature>
<name>A0A1R2BVA5_9CILI</name>
<evidence type="ECO:0000313" key="8">
    <source>
        <dbReference type="Proteomes" id="UP000187209"/>
    </source>
</evidence>
<keyword evidence="5" id="KW-0812">Transmembrane</keyword>